<dbReference type="InterPro" id="IPR033522">
    <property type="entry name" value="IA-2/IA-2_beta"/>
</dbReference>
<dbReference type="PANTHER" id="PTHR46106:SF4">
    <property type="entry name" value="IA-2 PROTEIN TYROSINE PHOSPHATASE, ISOFORM C"/>
    <property type="match status" value="1"/>
</dbReference>
<evidence type="ECO:0000313" key="2">
    <source>
        <dbReference type="EMBL" id="CDQ01456.1"/>
    </source>
</evidence>
<dbReference type="PROSITE" id="PS50055">
    <property type="entry name" value="TYR_PHOSPHATASE_PTP"/>
    <property type="match status" value="1"/>
</dbReference>
<dbReference type="PRINTS" id="PR00700">
    <property type="entry name" value="PRTYPHPHTASE"/>
</dbReference>
<evidence type="ECO:0000259" key="1">
    <source>
        <dbReference type="PROSITE" id="PS50055"/>
    </source>
</evidence>
<accession>A0A1I9G5J7</accession>
<name>A0A1I9G5J7_BRUMA</name>
<dbReference type="GO" id="GO:0004725">
    <property type="term" value="F:protein tyrosine phosphatase activity"/>
    <property type="evidence" value="ECO:0007669"/>
    <property type="project" value="InterPro"/>
</dbReference>
<dbReference type="PANTHER" id="PTHR46106">
    <property type="entry name" value="IA-2 PROTEIN TYROSINE PHOSPHATASE, ISOFORM C"/>
    <property type="match status" value="1"/>
</dbReference>
<dbReference type="GO" id="GO:0045202">
    <property type="term" value="C:synapse"/>
    <property type="evidence" value="ECO:0007669"/>
    <property type="project" value="TreeGrafter"/>
</dbReference>
<dbReference type="Gene3D" id="3.90.190.10">
    <property type="entry name" value="Protein tyrosine phosphatase superfamily"/>
    <property type="match status" value="1"/>
</dbReference>
<dbReference type="GO" id="GO:0051046">
    <property type="term" value="P:regulation of secretion"/>
    <property type="evidence" value="ECO:0007669"/>
    <property type="project" value="TreeGrafter"/>
</dbReference>
<reference evidence="2" key="2">
    <citation type="submission" date="2012-12" db="EMBL/GenBank/DDBJ databases">
        <authorList>
            <consortium name="WormBase Consortium"/>
            <person name="Ghedin E."/>
            <person name="Paulini M."/>
        </authorList>
    </citation>
    <scope>NUCLEOTIDE SEQUENCE</scope>
    <source>
        <strain evidence="2">FR3</strain>
    </source>
</reference>
<dbReference type="InterPro" id="IPR000242">
    <property type="entry name" value="PTP_cat"/>
</dbReference>
<sequence length="127" mass="14864">DFASGYANNYSFSNKMKNNEKEKNLMINNIFLNTYQYIISNTFEKLVSFKKKKKNSFNLKKYHLNNMFVDDDTLVSIRSTVNDSDFINASAIHDCDPKQANYIATQSPLPETITDFWQMIWEQVSHV</sequence>
<feature type="domain" description="Tyrosine-protein phosphatase" evidence="1">
    <location>
        <begin position="58"/>
        <end position="127"/>
    </location>
</feature>
<dbReference type="GO" id="GO:0030141">
    <property type="term" value="C:secretory granule"/>
    <property type="evidence" value="ECO:0007669"/>
    <property type="project" value="InterPro"/>
</dbReference>
<dbReference type="InterPro" id="IPR029021">
    <property type="entry name" value="Prot-tyrosine_phosphatase-like"/>
</dbReference>
<organism evidence="2">
    <name type="scientific">Brugia malayi</name>
    <name type="common">Filarial nematode worm</name>
    <dbReference type="NCBI Taxonomy" id="6279"/>
    <lineage>
        <taxon>Eukaryota</taxon>
        <taxon>Metazoa</taxon>
        <taxon>Ecdysozoa</taxon>
        <taxon>Nematoda</taxon>
        <taxon>Chromadorea</taxon>
        <taxon>Rhabditida</taxon>
        <taxon>Spirurina</taxon>
        <taxon>Spiruromorpha</taxon>
        <taxon>Filarioidea</taxon>
        <taxon>Onchocercidae</taxon>
        <taxon>Brugia</taxon>
    </lineage>
</organism>
<dbReference type="EMBL" id="LN859023">
    <property type="protein sequence ID" value="CDQ01456.1"/>
    <property type="molecule type" value="Genomic_DNA"/>
</dbReference>
<reference evidence="2" key="1">
    <citation type="journal article" date="2007" name="Science">
        <title>Draft genome of the filarial nematode parasite Brugia malayi.</title>
        <authorList>
            <person name="Ghedin E."/>
            <person name="Wang S."/>
            <person name="Spiro D."/>
            <person name="Caler E."/>
            <person name="Zhao Q."/>
            <person name="Crabtree J."/>
            <person name="Allen J.E."/>
            <person name="Delcher A.L."/>
            <person name="Guiliano D.B."/>
            <person name="Miranda-Saavedra D."/>
            <person name="Angiuoli S.V."/>
            <person name="Creasy T."/>
            <person name="Amedeo P."/>
            <person name="Haas B."/>
            <person name="El-Sayed N.M."/>
            <person name="Wortman J.R."/>
            <person name="Feldblyum T."/>
            <person name="Tallon L."/>
            <person name="Schatz M."/>
            <person name="Shumway M."/>
            <person name="Koo H."/>
            <person name="Salzberg S.L."/>
            <person name="Schobel S."/>
            <person name="Pertea M."/>
            <person name="Pop M."/>
            <person name="White O."/>
            <person name="Barton G.J."/>
            <person name="Carlow C.K."/>
            <person name="Crawford M.J."/>
            <person name="Daub J."/>
            <person name="Dimmic M.W."/>
            <person name="Estes C.F."/>
            <person name="Foster J.M."/>
            <person name="Ganatra M."/>
            <person name="Gregory W.F."/>
            <person name="Johnson N.M."/>
            <person name="Jin J."/>
            <person name="Komuniecki R."/>
            <person name="Korf I."/>
            <person name="Kumar S."/>
            <person name="Laney S."/>
            <person name="Li B.W."/>
            <person name="Li W."/>
            <person name="Lindblom T.H."/>
            <person name="Lustigman S."/>
            <person name="Ma D."/>
            <person name="Maina C.V."/>
            <person name="Martin D.M."/>
            <person name="McCarter J.P."/>
            <person name="McReynolds L."/>
            <person name="Mitreva M."/>
            <person name="Nutman T.B."/>
            <person name="Parkinson J."/>
            <person name="Peregrin-Alvarez J.M."/>
            <person name="Poole C."/>
            <person name="Ren Q."/>
            <person name="Saunders L."/>
            <person name="Sluder A.E."/>
            <person name="Smith K."/>
            <person name="Stanke M."/>
            <person name="Unnasch T.R."/>
            <person name="Ware J."/>
            <person name="Wei A.D."/>
            <person name="Weil G."/>
            <person name="Williams D.J."/>
            <person name="Zhang Y."/>
            <person name="Williams S.A."/>
            <person name="Fraser-Liggett C."/>
            <person name="Slatko B."/>
            <person name="Blaxter M.L."/>
            <person name="Scott A.L."/>
        </authorList>
    </citation>
    <scope>NUCLEOTIDE SEQUENCE</scope>
    <source>
        <strain evidence="2">FR3</strain>
    </source>
</reference>
<dbReference type="Pfam" id="PF00102">
    <property type="entry name" value="Y_phosphatase"/>
    <property type="match status" value="1"/>
</dbReference>
<dbReference type="AlphaFoldDB" id="A0A1I9G5J7"/>
<gene>
    <name evidence="2" type="primary">Bm3923</name>
    <name evidence="2" type="ORF">BM_Bm3923</name>
</gene>
<protein>
    <submittedName>
        <fullName evidence="2">Bm3923</fullName>
    </submittedName>
</protein>
<dbReference type="SUPFAM" id="SSF52799">
    <property type="entry name" value="(Phosphotyrosine protein) phosphatases II"/>
    <property type="match status" value="1"/>
</dbReference>
<feature type="non-terminal residue" evidence="2">
    <location>
        <position position="1"/>
    </location>
</feature>
<proteinExistence type="predicted"/>